<proteinExistence type="predicted"/>
<protein>
    <submittedName>
        <fullName evidence="1">DUF4440 domain-containing protein</fullName>
    </submittedName>
</protein>
<dbReference type="AlphaFoldDB" id="A0A2A4I759"/>
<dbReference type="SUPFAM" id="SSF54427">
    <property type="entry name" value="NTF2-like"/>
    <property type="match status" value="1"/>
</dbReference>
<comment type="caution">
    <text evidence="1">The sequence shown here is derived from an EMBL/GenBank/DDBJ whole genome shotgun (WGS) entry which is preliminary data.</text>
</comment>
<reference evidence="1 2" key="1">
    <citation type="submission" date="2017-09" db="EMBL/GenBank/DDBJ databases">
        <title>Sphingomonas adhaesiva DSM 7418, whole genome shotgun sequence.</title>
        <authorList>
            <person name="Feng G."/>
            <person name="Zhu H."/>
        </authorList>
    </citation>
    <scope>NUCLEOTIDE SEQUENCE [LARGE SCALE GENOMIC DNA]</scope>
    <source>
        <strain evidence="1 2">DSM 7418</strain>
    </source>
</reference>
<dbReference type="InterPro" id="IPR032710">
    <property type="entry name" value="NTF2-like_dom_sf"/>
</dbReference>
<gene>
    <name evidence="1" type="ORF">COA07_11110</name>
</gene>
<dbReference type="RefSeq" id="WP_066708298.1">
    <property type="nucleotide sequence ID" value="NZ_NWVC01000004.1"/>
</dbReference>
<keyword evidence="2" id="KW-1185">Reference proteome</keyword>
<evidence type="ECO:0000313" key="1">
    <source>
        <dbReference type="EMBL" id="PCG14319.1"/>
    </source>
</evidence>
<dbReference type="Gene3D" id="3.10.450.50">
    <property type="match status" value="1"/>
</dbReference>
<sequence>MTIEVDQDDEAAINALVADFYAAFDNRGDRRTAADRLIDVFLPEAMIVCAGVAGVETMTVETFIAPRARMLADGTLTDFHEWETGASTQVLRGIASRHSTYAKSGRRDGAPYAGSGAKFIQLVKKQQGWRIAAIAWEAD</sequence>
<accession>A0A2A4I759</accession>
<evidence type="ECO:0000313" key="2">
    <source>
        <dbReference type="Proteomes" id="UP000218323"/>
    </source>
</evidence>
<name>A0A2A4I759_9SPHN</name>
<dbReference type="EMBL" id="NWVC01000004">
    <property type="protein sequence ID" value="PCG14319.1"/>
    <property type="molecule type" value="Genomic_DNA"/>
</dbReference>
<dbReference type="Proteomes" id="UP000218323">
    <property type="component" value="Unassembled WGS sequence"/>
</dbReference>
<organism evidence="1 2">
    <name type="scientific">Sphingomonas adhaesiva</name>
    <dbReference type="NCBI Taxonomy" id="28212"/>
    <lineage>
        <taxon>Bacteria</taxon>
        <taxon>Pseudomonadati</taxon>
        <taxon>Pseudomonadota</taxon>
        <taxon>Alphaproteobacteria</taxon>
        <taxon>Sphingomonadales</taxon>
        <taxon>Sphingomonadaceae</taxon>
        <taxon>Sphingomonas</taxon>
    </lineage>
</organism>